<protein>
    <submittedName>
        <fullName evidence="2">Uncharacterized protein</fullName>
    </submittedName>
</protein>
<feature type="compositionally biased region" description="Basic and acidic residues" evidence="1">
    <location>
        <begin position="44"/>
        <end position="56"/>
    </location>
</feature>
<dbReference type="AlphaFoldDB" id="A0AAD2CP67"/>
<evidence type="ECO:0000313" key="3">
    <source>
        <dbReference type="Proteomes" id="UP001295423"/>
    </source>
</evidence>
<organism evidence="2 3">
    <name type="scientific">Cylindrotheca closterium</name>
    <dbReference type="NCBI Taxonomy" id="2856"/>
    <lineage>
        <taxon>Eukaryota</taxon>
        <taxon>Sar</taxon>
        <taxon>Stramenopiles</taxon>
        <taxon>Ochrophyta</taxon>
        <taxon>Bacillariophyta</taxon>
        <taxon>Bacillariophyceae</taxon>
        <taxon>Bacillariophycidae</taxon>
        <taxon>Bacillariales</taxon>
        <taxon>Bacillariaceae</taxon>
        <taxon>Cylindrotheca</taxon>
    </lineage>
</organism>
<accession>A0AAD2CP67</accession>
<feature type="compositionally biased region" description="Basic and acidic residues" evidence="1">
    <location>
        <begin position="396"/>
        <end position="417"/>
    </location>
</feature>
<feature type="region of interest" description="Disordered" evidence="1">
    <location>
        <begin position="137"/>
        <end position="156"/>
    </location>
</feature>
<comment type="caution">
    <text evidence="2">The sequence shown here is derived from an EMBL/GenBank/DDBJ whole genome shotgun (WGS) entry which is preliminary data.</text>
</comment>
<feature type="compositionally biased region" description="Polar residues" evidence="1">
    <location>
        <begin position="137"/>
        <end position="153"/>
    </location>
</feature>
<gene>
    <name evidence="2" type="ORF">CYCCA115_LOCUS6500</name>
</gene>
<dbReference type="Proteomes" id="UP001295423">
    <property type="component" value="Unassembled WGS sequence"/>
</dbReference>
<keyword evidence="3" id="KW-1185">Reference proteome</keyword>
<sequence>MKFSAITLAVFAVSGFQNGLFGPTCAFQQHASIVSKPRPKKSMATRESDLAAHSHHSQEGAPVCFINNEEPLIPLSNIGKNNDFGRHLRQMGAGVVAATAVSFAAVTSDSSQLSSTVANAAELNLSKGAIVIQLTAPTTTKESDGESTQSTAKGQFKKFDASQEQKLLQTLLKNRKELGASIGRIQQSIQNELQLKDSTTAGPTAAPIWTEIYQELLSIEGDVVPKVQITPPVDLAATVRDLRNGQLNLLVDGEIINVSVEPTFGKDEDDLIIRIKGFKGGMIPKATKEAPPPTAYYGPIRSWLSRFDGFWSFWDSPTALFGTDGPGFLSEISNGEVVISGATSAIVLSYVVAYSYYLQQIEEEAAEAAAKQAAIAEKAKQKKAKVVKAAAVKETASTKESKQTKADVLKSLGKDQASEEEESSPPPPTSKPKKSTRRHRFRFWKNRQTESQ</sequence>
<feature type="region of interest" description="Disordered" evidence="1">
    <location>
        <begin position="36"/>
        <end position="56"/>
    </location>
</feature>
<feature type="region of interest" description="Disordered" evidence="1">
    <location>
        <begin position="391"/>
        <end position="452"/>
    </location>
</feature>
<dbReference type="EMBL" id="CAKOGP040000779">
    <property type="protein sequence ID" value="CAJ1939245.1"/>
    <property type="molecule type" value="Genomic_DNA"/>
</dbReference>
<evidence type="ECO:0000256" key="1">
    <source>
        <dbReference type="SAM" id="MobiDB-lite"/>
    </source>
</evidence>
<feature type="compositionally biased region" description="Basic residues" evidence="1">
    <location>
        <begin position="431"/>
        <end position="445"/>
    </location>
</feature>
<reference evidence="2" key="1">
    <citation type="submission" date="2023-08" db="EMBL/GenBank/DDBJ databases">
        <authorList>
            <person name="Audoor S."/>
            <person name="Bilcke G."/>
        </authorList>
    </citation>
    <scope>NUCLEOTIDE SEQUENCE</scope>
</reference>
<evidence type="ECO:0000313" key="2">
    <source>
        <dbReference type="EMBL" id="CAJ1939245.1"/>
    </source>
</evidence>
<name>A0AAD2CP67_9STRA</name>
<proteinExistence type="predicted"/>